<dbReference type="SUPFAM" id="SSF53850">
    <property type="entry name" value="Periplasmic binding protein-like II"/>
    <property type="match status" value="1"/>
</dbReference>
<dbReference type="AlphaFoldDB" id="A0A6M4MD94"/>
<evidence type="ECO:0000256" key="1">
    <source>
        <dbReference type="SAM" id="SignalP"/>
    </source>
</evidence>
<dbReference type="PIRSF" id="PIRSF002741">
    <property type="entry name" value="MppA"/>
    <property type="match status" value="1"/>
</dbReference>
<dbReference type="PANTHER" id="PTHR30290">
    <property type="entry name" value="PERIPLASMIC BINDING COMPONENT OF ABC TRANSPORTER"/>
    <property type="match status" value="1"/>
</dbReference>
<gene>
    <name evidence="3" type="ORF">CA267_010030</name>
</gene>
<dbReference type="OrthoDB" id="9801912at2"/>
<dbReference type="KEGG" id="apel:CA267_010030"/>
<dbReference type="GO" id="GO:0043190">
    <property type="term" value="C:ATP-binding cassette (ABC) transporter complex"/>
    <property type="evidence" value="ECO:0007669"/>
    <property type="project" value="InterPro"/>
</dbReference>
<dbReference type="PROSITE" id="PS51257">
    <property type="entry name" value="PROKAR_LIPOPROTEIN"/>
    <property type="match status" value="1"/>
</dbReference>
<accession>A0A6M4MD94</accession>
<dbReference type="RefSeq" id="WP_075607615.1">
    <property type="nucleotide sequence ID" value="NZ_CP052766.1"/>
</dbReference>
<keyword evidence="1" id="KW-0732">Signal</keyword>
<dbReference type="GO" id="GO:1904680">
    <property type="term" value="F:peptide transmembrane transporter activity"/>
    <property type="evidence" value="ECO:0007669"/>
    <property type="project" value="TreeGrafter"/>
</dbReference>
<dbReference type="EMBL" id="CP052766">
    <property type="protein sequence ID" value="QJR81092.1"/>
    <property type="molecule type" value="Genomic_DNA"/>
</dbReference>
<dbReference type="CDD" id="cd08490">
    <property type="entry name" value="PBP2_NikA_DppA_OppA_like_3"/>
    <property type="match status" value="1"/>
</dbReference>
<dbReference type="Gene3D" id="3.10.105.10">
    <property type="entry name" value="Dipeptide-binding Protein, Domain 3"/>
    <property type="match status" value="1"/>
</dbReference>
<dbReference type="GO" id="GO:0030288">
    <property type="term" value="C:outer membrane-bounded periplasmic space"/>
    <property type="evidence" value="ECO:0007669"/>
    <property type="project" value="UniProtKB-ARBA"/>
</dbReference>
<dbReference type="InterPro" id="IPR030678">
    <property type="entry name" value="Peptide/Ni-bd"/>
</dbReference>
<evidence type="ECO:0000313" key="3">
    <source>
        <dbReference type="EMBL" id="QJR81092.1"/>
    </source>
</evidence>
<dbReference type="Pfam" id="PF00496">
    <property type="entry name" value="SBP_bac_5"/>
    <property type="match status" value="1"/>
</dbReference>
<dbReference type="PANTHER" id="PTHR30290:SF83">
    <property type="entry name" value="ABC TRANSPORTER SUBSTRATE-BINDING PROTEIN"/>
    <property type="match status" value="1"/>
</dbReference>
<feature type="chain" id="PRO_5028828014" evidence="1">
    <location>
        <begin position="22"/>
        <end position="511"/>
    </location>
</feature>
<evidence type="ECO:0000313" key="4">
    <source>
        <dbReference type="Proteomes" id="UP000219285"/>
    </source>
</evidence>
<organism evidence="3 4">
    <name type="scientific">Alteromonas pelagimontana</name>
    <dbReference type="NCBI Taxonomy" id="1858656"/>
    <lineage>
        <taxon>Bacteria</taxon>
        <taxon>Pseudomonadati</taxon>
        <taxon>Pseudomonadota</taxon>
        <taxon>Gammaproteobacteria</taxon>
        <taxon>Alteromonadales</taxon>
        <taxon>Alteromonadaceae</taxon>
        <taxon>Alteromonas/Salinimonas group</taxon>
        <taxon>Alteromonas</taxon>
    </lineage>
</organism>
<dbReference type="GO" id="GO:0015833">
    <property type="term" value="P:peptide transport"/>
    <property type="evidence" value="ECO:0007669"/>
    <property type="project" value="TreeGrafter"/>
</dbReference>
<proteinExistence type="predicted"/>
<protein>
    <submittedName>
        <fullName evidence="3">ABC transporter substrate-binding protein</fullName>
    </submittedName>
</protein>
<sequence>MFRNLCLIIFIALAGLTGCSAPDSSDTLSISGPFEPISLDPARSGYIFSRMQVIETLVDIDNKGQLKPGLATRWEHSKDNRVWTFYLRPNVVFHDQSAMNADAVVNSLNIAFSKPAPYPQDLVEAVTALNESTVQITLSRPYRPFASLLTNYTTAILSPASYNESQEITKLSGTGPYQVEEFQPPHRVGVTKFQNYWGEPAHVSKVVYTTGHRAETRALMVASGQTDIVYNLDAASVDLLKVSKKAKVDSTLIPRTILIKVNASYPALADVKVRQALSLAIDRQGIATKILRVEDIEANQLFGPSMGVWHDATLPPAEQDVKRANALLDEAGWLQDDSGIRHKNGSPLKLNMITYANRAELIVIATALQNQWAQIGVDLRVHMENASAIPSGHADGTLQLALMARNFANIPDPLGIMLADFTSTEGGDWGPMGWQNPSVFSALSALPLVQDKKAYASQVQNIMHQINADLPVIPVVFYMQQSAVAPRVENFSFDPYERSFRLSDITLKPAS</sequence>
<reference evidence="4" key="1">
    <citation type="submission" date="2014-12" db="EMBL/GenBank/DDBJ databases">
        <title>Complete genome sequence of a multi-drug resistant Klebsiella pneumoniae.</title>
        <authorList>
            <person name="Hua X."/>
            <person name="Chen Q."/>
            <person name="Li X."/>
            <person name="Feng Y."/>
            <person name="Ruan Z."/>
            <person name="Yu Y."/>
        </authorList>
    </citation>
    <scope>NUCLEOTIDE SEQUENCE [LARGE SCALE GENOMIC DNA]</scope>
    <source>
        <strain evidence="4">5.12</strain>
    </source>
</reference>
<keyword evidence="4" id="KW-1185">Reference proteome</keyword>
<feature type="signal peptide" evidence="1">
    <location>
        <begin position="1"/>
        <end position="21"/>
    </location>
</feature>
<dbReference type="Proteomes" id="UP000219285">
    <property type="component" value="Chromosome"/>
</dbReference>
<dbReference type="Gene3D" id="3.40.190.10">
    <property type="entry name" value="Periplasmic binding protein-like II"/>
    <property type="match status" value="1"/>
</dbReference>
<dbReference type="InterPro" id="IPR039424">
    <property type="entry name" value="SBP_5"/>
</dbReference>
<reference evidence="3 4" key="2">
    <citation type="submission" date="2020-04" db="EMBL/GenBank/DDBJ databases">
        <title>Complete genome sequence of Alteromonas pelagimontana 5.12T.</title>
        <authorList>
            <person name="Sinha R.K."/>
            <person name="Krishnan K.P."/>
            <person name="Kurian J.P."/>
        </authorList>
    </citation>
    <scope>NUCLEOTIDE SEQUENCE [LARGE SCALE GENOMIC DNA]</scope>
    <source>
        <strain evidence="3 4">5.12</strain>
    </source>
</reference>
<name>A0A6M4MD94_9ALTE</name>
<evidence type="ECO:0000259" key="2">
    <source>
        <dbReference type="Pfam" id="PF00496"/>
    </source>
</evidence>
<dbReference type="InterPro" id="IPR000914">
    <property type="entry name" value="SBP_5_dom"/>
</dbReference>
<feature type="domain" description="Solute-binding protein family 5" evidence="2">
    <location>
        <begin position="66"/>
        <end position="426"/>
    </location>
</feature>